<dbReference type="InterPro" id="IPR009875">
    <property type="entry name" value="PilZ_domain"/>
</dbReference>
<keyword evidence="1" id="KW-0973">c-di-GMP</keyword>
<evidence type="ECO:0000313" key="4">
    <source>
        <dbReference type="Proteomes" id="UP000886689"/>
    </source>
</evidence>
<dbReference type="SUPFAM" id="SSF141371">
    <property type="entry name" value="PilZ domain-like"/>
    <property type="match status" value="1"/>
</dbReference>
<evidence type="ECO:0000259" key="2">
    <source>
        <dbReference type="Pfam" id="PF07238"/>
    </source>
</evidence>
<comment type="subunit">
    <text evidence="1">Monomer in both c-di-GMP-bound and free forms.</text>
</comment>
<evidence type="ECO:0000313" key="3">
    <source>
        <dbReference type="EMBL" id="MBK8524065.1"/>
    </source>
</evidence>
<dbReference type="AlphaFoldDB" id="A0A9D7K0C2"/>
<name>A0A9D7K0C2_9PROT</name>
<dbReference type="Gene3D" id="2.40.10.220">
    <property type="entry name" value="predicted glycosyltransferase like domains"/>
    <property type="match status" value="1"/>
</dbReference>
<comment type="function">
    <text evidence="1">Binds the second messenger bis-(3'-5') cyclic dimeric guanosine monophosphate (c-di-GMP). Can bind two c-di-GMP molecules per monomer. May play a role in bacterial second-messenger regulated processes. Binding to c-di-GMP induces a conformational change of the C- and N-termini resulting in the exposure of a highly negative surface on one side of the protein to a possible effector protein.</text>
</comment>
<organism evidence="3 4">
    <name type="scientific">Candidatus Proximibacter danicus</name>
    <dbReference type="NCBI Taxonomy" id="2954365"/>
    <lineage>
        <taxon>Bacteria</taxon>
        <taxon>Pseudomonadati</taxon>
        <taxon>Pseudomonadota</taxon>
        <taxon>Betaproteobacteria</taxon>
        <taxon>Candidatus Proximibacter</taxon>
    </lineage>
</organism>
<dbReference type="PIRSF" id="PIRSF028141">
    <property type="entry name" value="C-di-GMP_BP_PA4608"/>
    <property type="match status" value="1"/>
</dbReference>
<dbReference type="GO" id="GO:0035438">
    <property type="term" value="F:cyclic-di-GMP binding"/>
    <property type="evidence" value="ECO:0007669"/>
    <property type="project" value="InterPro"/>
</dbReference>
<comment type="caution">
    <text evidence="3">The sequence shown here is derived from an EMBL/GenBank/DDBJ whole genome shotgun (WGS) entry which is preliminary data.</text>
</comment>
<evidence type="ECO:0000256" key="1">
    <source>
        <dbReference type="PIRNR" id="PIRNR028141"/>
    </source>
</evidence>
<dbReference type="InterPro" id="IPR027021">
    <property type="entry name" value="C-di-GMP_BP_PA4608"/>
</dbReference>
<keyword evidence="1" id="KW-0547">Nucleotide-binding</keyword>
<protein>
    <recommendedName>
        <fullName evidence="1">Cyclic diguanosine monophosphate-binding protein</fullName>
        <shortName evidence="1">c-di-GMP-binding protein</shortName>
    </recommendedName>
    <alternativeName>
        <fullName evidence="1">Pilz domain-containing protein</fullName>
    </alternativeName>
</protein>
<accession>A0A9D7K0C2</accession>
<proteinExistence type="predicted"/>
<dbReference type="Proteomes" id="UP000886689">
    <property type="component" value="Unassembled WGS sequence"/>
</dbReference>
<dbReference type="Pfam" id="PF07238">
    <property type="entry name" value="PilZ"/>
    <property type="match status" value="1"/>
</dbReference>
<gene>
    <name evidence="3" type="ORF">IPL58_07995</name>
</gene>
<reference evidence="3" key="1">
    <citation type="submission" date="2020-10" db="EMBL/GenBank/DDBJ databases">
        <title>Connecting structure to function with the recovery of over 1000 high-quality activated sludge metagenome-assembled genomes encoding full-length rRNA genes using long-read sequencing.</title>
        <authorList>
            <person name="Singleton C.M."/>
            <person name="Petriglieri F."/>
            <person name="Kristensen J.M."/>
            <person name="Kirkegaard R.H."/>
            <person name="Michaelsen T.Y."/>
            <person name="Andersen M.H."/>
            <person name="Karst S.M."/>
            <person name="Dueholm M.S."/>
            <person name="Nielsen P.H."/>
            <person name="Albertsen M."/>
        </authorList>
    </citation>
    <scope>NUCLEOTIDE SEQUENCE</scope>
    <source>
        <strain evidence="3">Hirt_18-Q3-R61-65_BATAC.395</strain>
    </source>
</reference>
<feature type="domain" description="PilZ" evidence="2">
    <location>
        <begin position="4"/>
        <end position="101"/>
    </location>
</feature>
<sequence>MNTNRRQFSRIAFHAPGELITAQSHDEVVVLDLSLKGALIRLPAGHSVTTGTNCTLHVRLGELDASIRMQGTVAHIEGIYFGLICRNLDIDSATHLRRLVELNLGDPKLLERELSALVTEE</sequence>
<dbReference type="EMBL" id="JADJUC010000006">
    <property type="protein sequence ID" value="MBK8524065.1"/>
    <property type="molecule type" value="Genomic_DNA"/>
</dbReference>